<keyword evidence="8" id="KW-1185">Reference proteome</keyword>
<organism evidence="7 8">
    <name type="scientific">Phytophthora oleae</name>
    <dbReference type="NCBI Taxonomy" id="2107226"/>
    <lineage>
        <taxon>Eukaryota</taxon>
        <taxon>Sar</taxon>
        <taxon>Stramenopiles</taxon>
        <taxon>Oomycota</taxon>
        <taxon>Peronosporomycetes</taxon>
        <taxon>Peronosporales</taxon>
        <taxon>Peronosporaceae</taxon>
        <taxon>Phytophthora</taxon>
    </lineage>
</organism>
<feature type="transmembrane region" description="Helical" evidence="5">
    <location>
        <begin position="56"/>
        <end position="74"/>
    </location>
</feature>
<dbReference type="Gene3D" id="3.40.50.300">
    <property type="entry name" value="P-loop containing nucleotide triphosphate hydrolases"/>
    <property type="match status" value="1"/>
</dbReference>
<dbReference type="Gene3D" id="1.20.1560.10">
    <property type="entry name" value="ABC transporter type 1, transmembrane domain"/>
    <property type="match status" value="1"/>
</dbReference>
<dbReference type="InterPro" id="IPR027417">
    <property type="entry name" value="P-loop_NTPase"/>
</dbReference>
<evidence type="ECO:0000256" key="3">
    <source>
        <dbReference type="ARBA" id="ARBA00022989"/>
    </source>
</evidence>
<keyword evidence="3 5" id="KW-1133">Transmembrane helix</keyword>
<evidence type="ECO:0000313" key="7">
    <source>
        <dbReference type="EMBL" id="KAL3672166.1"/>
    </source>
</evidence>
<evidence type="ECO:0000256" key="5">
    <source>
        <dbReference type="SAM" id="Phobius"/>
    </source>
</evidence>
<feature type="transmembrane region" description="Helical" evidence="5">
    <location>
        <begin position="86"/>
        <end position="108"/>
    </location>
</feature>
<dbReference type="EMBL" id="JBIMZQ010000004">
    <property type="protein sequence ID" value="KAL3672166.1"/>
    <property type="molecule type" value="Genomic_DNA"/>
</dbReference>
<evidence type="ECO:0000256" key="2">
    <source>
        <dbReference type="ARBA" id="ARBA00022692"/>
    </source>
</evidence>
<proteinExistence type="predicted"/>
<evidence type="ECO:0000259" key="6">
    <source>
        <dbReference type="PROSITE" id="PS50929"/>
    </source>
</evidence>
<dbReference type="GO" id="GO:0016020">
    <property type="term" value="C:membrane"/>
    <property type="evidence" value="ECO:0007669"/>
    <property type="project" value="UniProtKB-SubCell"/>
</dbReference>
<comment type="subcellular location">
    <subcellularLocation>
        <location evidence="1">Membrane</location>
        <topology evidence="1">Multi-pass membrane protein</topology>
    </subcellularLocation>
</comment>
<keyword evidence="2 5" id="KW-0812">Transmembrane</keyword>
<comment type="caution">
    <text evidence="7">The sequence shown here is derived from an EMBL/GenBank/DDBJ whole genome shotgun (WGS) entry which is preliminary data.</text>
</comment>
<evidence type="ECO:0000256" key="4">
    <source>
        <dbReference type="ARBA" id="ARBA00023136"/>
    </source>
</evidence>
<dbReference type="InterPro" id="IPR011527">
    <property type="entry name" value="ABC1_TM_dom"/>
</dbReference>
<dbReference type="PROSITE" id="PS50929">
    <property type="entry name" value="ABC_TM1F"/>
    <property type="match status" value="1"/>
</dbReference>
<dbReference type="SUPFAM" id="SSF90123">
    <property type="entry name" value="ABC transporter transmembrane region"/>
    <property type="match status" value="1"/>
</dbReference>
<evidence type="ECO:0000313" key="8">
    <source>
        <dbReference type="Proteomes" id="UP001632037"/>
    </source>
</evidence>
<dbReference type="InterPro" id="IPR039421">
    <property type="entry name" value="Type_1_exporter"/>
</dbReference>
<keyword evidence="4 5" id="KW-0472">Membrane</keyword>
<dbReference type="Pfam" id="PF00664">
    <property type="entry name" value="ABC_membrane"/>
    <property type="match status" value="1"/>
</dbReference>
<sequence>MVWAPLYLALLNYETIKYFGNERHEIEEYSKVIEKYQRYSVSVQASLSVLNGAQTVLIQVTVLVALALAAPRVVNEDSGRRIDIGAFIAISVYLTNLFAPLFFLGGIYNMLSEPLSVEPDILDTPDAVQLGVCKYDSENGIDVAFRHMSFHYPSQPANTGVKDLNFTIPRGTTTALVGSDGLSSSSTSLGVAAREHNISAVTSKLECGDKADAGVGSGHDSNLTLE</sequence>
<dbReference type="PANTHER" id="PTHR24221:SF503">
    <property type="entry name" value="MITOCHONDRIAL POTASSIUM CHANNEL ATP-BINDING SUBUNIT"/>
    <property type="match status" value="1"/>
</dbReference>
<dbReference type="Proteomes" id="UP001632037">
    <property type="component" value="Unassembled WGS sequence"/>
</dbReference>
<evidence type="ECO:0000256" key="1">
    <source>
        <dbReference type="ARBA" id="ARBA00004141"/>
    </source>
</evidence>
<reference evidence="7 8" key="1">
    <citation type="submission" date="2024-09" db="EMBL/GenBank/DDBJ databases">
        <title>Genome sequencing and assembly of Phytophthora oleae, isolate VK10A, causative agent of rot of olive drupes.</title>
        <authorList>
            <person name="Conti Taguali S."/>
            <person name="Riolo M."/>
            <person name="La Spada F."/>
            <person name="Cacciola S.O."/>
            <person name="Dionisio G."/>
        </authorList>
    </citation>
    <scope>NUCLEOTIDE SEQUENCE [LARGE SCALE GENOMIC DNA]</scope>
    <source>
        <strain evidence="7 8">VK10A</strain>
    </source>
</reference>
<dbReference type="InterPro" id="IPR036640">
    <property type="entry name" value="ABC1_TM_sf"/>
</dbReference>
<dbReference type="AlphaFoldDB" id="A0ABD3G0U0"/>
<accession>A0ABD3G0U0</accession>
<protein>
    <recommendedName>
        <fullName evidence="6">ABC transmembrane type-1 domain-containing protein</fullName>
    </recommendedName>
</protein>
<dbReference type="PANTHER" id="PTHR24221">
    <property type="entry name" value="ATP-BINDING CASSETTE SUB-FAMILY B"/>
    <property type="match status" value="1"/>
</dbReference>
<feature type="domain" description="ABC transmembrane type-1" evidence="6">
    <location>
        <begin position="9"/>
        <end position="113"/>
    </location>
</feature>
<name>A0ABD3G0U0_9STRA</name>
<gene>
    <name evidence="7" type="ORF">V7S43_002829</name>
</gene>